<feature type="coiled-coil region" evidence="7">
    <location>
        <begin position="611"/>
        <end position="750"/>
    </location>
</feature>
<dbReference type="InterPro" id="IPR045326">
    <property type="entry name" value="ATG17-like_dom"/>
</dbReference>
<comment type="subcellular location">
    <subcellularLocation>
        <location evidence="6">Preautophagosomal structure membrane</location>
        <topology evidence="6">Peripheral membrane protein</topology>
    </subcellularLocation>
    <subcellularLocation>
        <location evidence="6">Vacuole membrane</location>
        <topology evidence="6">Peripheral membrane protein</topology>
    </subcellularLocation>
    <text evidence="6">During pexophagy, accumulates in the vacuolar membrane region, where the peroxisomes contact the vacuole.</text>
</comment>
<accession>A0ABR1J1Y6</accession>
<gene>
    <name evidence="11" type="primary">ATG11</name>
    <name evidence="11" type="ORF">VKT23_014165</name>
</gene>
<evidence type="ECO:0000259" key="10">
    <source>
        <dbReference type="Pfam" id="PF10377"/>
    </source>
</evidence>
<keyword evidence="3 6" id="KW-0653">Protein transport</keyword>
<feature type="compositionally biased region" description="Polar residues" evidence="8">
    <location>
        <begin position="1393"/>
        <end position="1416"/>
    </location>
</feature>
<feature type="region of interest" description="Disordered" evidence="8">
    <location>
        <begin position="1068"/>
        <end position="1422"/>
    </location>
</feature>
<keyword evidence="12" id="KW-1185">Reference proteome</keyword>
<sequence>MLSVCRAEDGQVFQTEATWQEIGNLEHFLQEVTQSSAESILAYLSDGRRLTNENLVELGGIQDQTIFTFNKTYLDYDLDQLLPSLQVDPQLQPPIEEDMSATPPFRPSQLATSYLRTAHTHWSHIQQIIMSLANQREALVVALRSLDMHILNILDTFDTLSGLSSKELTRQASLLGGIETDLELIGRVRIHREFFSMERKRAIESGEEKERTLADYVSNIKMRQVAETCRKTHEELRARFTEMEMAVKRLQEGAEVIRASVEDTGLLNDADAYYGRAQSVFEKLSDLADSLQSPNPTSDTDTSLRDLKQLDTSLRETLLSVVSSKNAYTSHVLVTLRNIGLLNNELLRIPPGLAALNASFRGSGEGGGKKGGTMSFSHIERLHGMIYAYGATVVEIVRRKEFSRFFYQRAQSILDVMAKLSSSERKRRQIYRSEIQGQLPFEVKWMSEEYDPVPSVDLKFFGRRADGDGDEGEYGYGYEEGYRLERGDIDGLFRLLDDLESLGRTSNDASVLSAVVECRTGLEKQVAKMDGLEAGFDKIAERSLLSSSRISHSRRRSIEQDEHLLQELIDQLRSVQDSKSHLESQFQAERLGLKSEIHRLQTLSKSFETDVNTERDRADRLDRELAQIKARLDVEGTGKRTLEERYHELVRELERQRVEKERALHDATEQTRAAEMLKAELAQVKSDFEDVKALESRNSARMASLLEEQANNLRILEEARARGEDLEEQIQRARAESEEVKGALKGASEDKDRLLKMQASEHERIMRDHIAEADGDRAVLERQFWEVKAVLEREQGVASDLKNDLQTKNAEMEGVKVELMRTKKELEEARHVERVLRDDLRAGKSSQEEYEQKVEDKERLVAQILDVALAFRASHVKALGTAQAIASHPRQHQQQSASLAESAFGPLSRHSVIGGLQVDEPAPIEIIDPSDPSSALESLRLFDHDHFNEAIAKTGGVVRKWQKQCKEYRERAKGKISFRNFQKGDLALFLPTRNSVSKPWAAFNVSFPHYFLQATGHLAEQLKSREWIVARITSITERVVDRNDPNSNPYGLGDGVKYYMLEVEDWTQPNSHNSNKRRVSSRKQGNGGNDGAGIGTGETLKLSTSPSAMGDSTPMLPPPEPEVEDTFQVAAQSPSSHLFVPRARATSSSPSTSATARPSSLSRLLAQASSEMPPETPEDAAAPLSPKSPPEVVESPKEDKDREKEDQEAQSKTEFPTTSPPPPPSPSLPSGSVPRQVGAGPLNPQSPLRPGSRASRQSTTSRFSVSGGSRLPLGTATSGSPVKAVATTALSSDRIASPTSYGPETTDTNTPSPEGSISEGITNLLKNTTSSNSNSRRRTASYHIARGSPLAVSEGSGPSTTSSSNTVKPSTSGPFSFASWGFGRRKKPEMSNLAPTLETSSAGGENSRPSDSSTASEMLRRF</sequence>
<keyword evidence="4 6" id="KW-0072">Autophagy</keyword>
<proteinExistence type="inferred from homology"/>
<evidence type="ECO:0000256" key="2">
    <source>
        <dbReference type="ARBA" id="ARBA00022448"/>
    </source>
</evidence>
<evidence type="ECO:0000256" key="5">
    <source>
        <dbReference type="ARBA" id="ARBA00023054"/>
    </source>
</evidence>
<dbReference type="InterPro" id="IPR040040">
    <property type="entry name" value="ATG11"/>
</dbReference>
<keyword evidence="6" id="KW-0926">Vacuole</keyword>
<dbReference type="PANTHER" id="PTHR13222:SF1">
    <property type="entry name" value="RB1-INDUCIBLE COILED-COIL PROTEIN 1"/>
    <property type="match status" value="1"/>
</dbReference>
<comment type="subunit">
    <text evidence="6">Homodimer.</text>
</comment>
<evidence type="ECO:0000313" key="12">
    <source>
        <dbReference type="Proteomes" id="UP001498398"/>
    </source>
</evidence>
<evidence type="ECO:0000313" key="11">
    <source>
        <dbReference type="EMBL" id="KAK7447456.1"/>
    </source>
</evidence>
<evidence type="ECO:0000256" key="4">
    <source>
        <dbReference type="ARBA" id="ARBA00023006"/>
    </source>
</evidence>
<comment type="caution">
    <text evidence="11">The sequence shown here is derived from an EMBL/GenBank/DDBJ whole genome shotgun (WGS) entry which is preliminary data.</text>
</comment>
<feature type="compositionally biased region" description="Low complexity" evidence="8">
    <location>
        <begin position="1353"/>
        <end position="1364"/>
    </location>
</feature>
<keyword evidence="6" id="KW-0472">Membrane</keyword>
<reference evidence="11 12" key="1">
    <citation type="submission" date="2024-01" db="EMBL/GenBank/DDBJ databases">
        <title>A draft genome for the cacao thread blight pathogen Marasmiellus scandens.</title>
        <authorList>
            <person name="Baruah I.K."/>
            <person name="Leung J."/>
            <person name="Bukari Y."/>
            <person name="Amoako-Attah I."/>
            <person name="Meinhardt L.W."/>
            <person name="Bailey B.A."/>
            <person name="Cohen S.P."/>
        </authorList>
    </citation>
    <scope>NUCLEOTIDE SEQUENCE [LARGE SCALE GENOMIC DNA]</scope>
    <source>
        <strain evidence="11 12">GH-19</strain>
    </source>
</reference>
<feature type="compositionally biased region" description="Basic and acidic residues" evidence="8">
    <location>
        <begin position="1194"/>
        <end position="1211"/>
    </location>
</feature>
<feature type="compositionally biased region" description="Polar residues" evidence="8">
    <location>
        <begin position="1297"/>
        <end position="1326"/>
    </location>
</feature>
<feature type="coiled-coil region" evidence="7">
    <location>
        <begin position="791"/>
        <end position="867"/>
    </location>
</feature>
<dbReference type="PANTHER" id="PTHR13222">
    <property type="entry name" value="RB1-INDUCIBLE COILED-COIL"/>
    <property type="match status" value="1"/>
</dbReference>
<dbReference type="Proteomes" id="UP001498398">
    <property type="component" value="Unassembled WGS sequence"/>
</dbReference>
<evidence type="ECO:0000256" key="1">
    <source>
        <dbReference type="ARBA" id="ARBA00009729"/>
    </source>
</evidence>
<feature type="compositionally biased region" description="Polar residues" evidence="8">
    <location>
        <begin position="1365"/>
        <end position="1374"/>
    </location>
</feature>
<comment type="similarity">
    <text evidence="1 6">Belongs to the ATG11 family.</text>
</comment>
<evidence type="ECO:0000256" key="8">
    <source>
        <dbReference type="SAM" id="MobiDB-lite"/>
    </source>
</evidence>
<feature type="compositionally biased region" description="Low complexity" evidence="8">
    <location>
        <begin position="1141"/>
        <end position="1170"/>
    </location>
</feature>
<keyword evidence="2 6" id="KW-0813">Transport</keyword>
<evidence type="ECO:0000256" key="7">
    <source>
        <dbReference type="SAM" id="Coils"/>
    </source>
</evidence>
<feature type="coiled-coil region" evidence="7">
    <location>
        <begin position="558"/>
        <end position="585"/>
    </location>
</feature>
<feature type="compositionally biased region" description="Pro residues" evidence="8">
    <location>
        <begin position="1218"/>
        <end position="1227"/>
    </location>
</feature>
<evidence type="ECO:0000256" key="3">
    <source>
        <dbReference type="ARBA" id="ARBA00022927"/>
    </source>
</evidence>
<comment type="function">
    <text evidence="6">Involved in cytoplasm to vacuole transport (Cvt), pexophagy, mitophagy and nucleophagy. Recruits mitochondria for their selective degradation via autophagy (mitophagy) during starvation. Works as scaffold proteins that recruit ATG proteins to the pre-autophagosome (PAS), the site of vesicle/autophagosome formation. Required for the Cvt vesicles completion.</text>
</comment>
<dbReference type="Pfam" id="PF04108">
    <property type="entry name" value="ATG17_like"/>
    <property type="match status" value="1"/>
</dbReference>
<dbReference type="EMBL" id="JBANRG010000041">
    <property type="protein sequence ID" value="KAK7447456.1"/>
    <property type="molecule type" value="Genomic_DNA"/>
</dbReference>
<dbReference type="InterPro" id="IPR019460">
    <property type="entry name" value="Atg11_C"/>
</dbReference>
<feature type="compositionally biased region" description="Gly residues" evidence="8">
    <location>
        <begin position="1085"/>
        <end position="1096"/>
    </location>
</feature>
<dbReference type="Pfam" id="PF10377">
    <property type="entry name" value="ATG11"/>
    <property type="match status" value="1"/>
</dbReference>
<evidence type="ECO:0000259" key="9">
    <source>
        <dbReference type="Pfam" id="PF04108"/>
    </source>
</evidence>
<feature type="domain" description="Autophagy-related protein 11 C-terminal" evidence="10">
    <location>
        <begin position="955"/>
        <end position="1064"/>
    </location>
</feature>
<feature type="compositionally biased region" description="Polar residues" evidence="8">
    <location>
        <begin position="1254"/>
        <end position="1267"/>
    </location>
</feature>
<name>A0ABR1J1Y6_9AGAR</name>
<keyword evidence="5 7" id="KW-0175">Coiled coil</keyword>
<protein>
    <recommendedName>
        <fullName evidence="6">Autophagy-related protein 11</fullName>
    </recommendedName>
</protein>
<organism evidence="11 12">
    <name type="scientific">Marasmiellus scandens</name>
    <dbReference type="NCBI Taxonomy" id="2682957"/>
    <lineage>
        <taxon>Eukaryota</taxon>
        <taxon>Fungi</taxon>
        <taxon>Dikarya</taxon>
        <taxon>Basidiomycota</taxon>
        <taxon>Agaricomycotina</taxon>
        <taxon>Agaricomycetes</taxon>
        <taxon>Agaricomycetidae</taxon>
        <taxon>Agaricales</taxon>
        <taxon>Marasmiineae</taxon>
        <taxon>Omphalotaceae</taxon>
        <taxon>Marasmiellus</taxon>
    </lineage>
</organism>
<evidence type="ECO:0000256" key="6">
    <source>
        <dbReference type="RuleBase" id="RU367075"/>
    </source>
</evidence>
<feature type="domain" description="Autophagy protein ATG17-like" evidence="9">
    <location>
        <begin position="109"/>
        <end position="435"/>
    </location>
</feature>